<feature type="domain" description="HTH lacI-type" evidence="4">
    <location>
        <begin position="2"/>
        <end position="56"/>
    </location>
</feature>
<dbReference type="PANTHER" id="PTHR30146">
    <property type="entry name" value="LACI-RELATED TRANSCRIPTIONAL REPRESSOR"/>
    <property type="match status" value="1"/>
</dbReference>
<comment type="caution">
    <text evidence="5">The sequence shown here is derived from an EMBL/GenBank/DDBJ whole genome shotgun (WGS) entry which is preliminary data.</text>
</comment>
<accession>A0A7X6S0A1</accession>
<dbReference type="PANTHER" id="PTHR30146:SF109">
    <property type="entry name" value="HTH-TYPE TRANSCRIPTIONAL REGULATOR GALS"/>
    <property type="match status" value="1"/>
</dbReference>
<evidence type="ECO:0000256" key="1">
    <source>
        <dbReference type="ARBA" id="ARBA00023015"/>
    </source>
</evidence>
<dbReference type="Pfam" id="PF00356">
    <property type="entry name" value="LacI"/>
    <property type="match status" value="1"/>
</dbReference>
<dbReference type="GO" id="GO:0000976">
    <property type="term" value="F:transcription cis-regulatory region binding"/>
    <property type="evidence" value="ECO:0007669"/>
    <property type="project" value="TreeGrafter"/>
</dbReference>
<dbReference type="InterPro" id="IPR046335">
    <property type="entry name" value="LacI/GalR-like_sensor"/>
</dbReference>
<dbReference type="SUPFAM" id="SSF47413">
    <property type="entry name" value="lambda repressor-like DNA-binding domains"/>
    <property type="match status" value="1"/>
</dbReference>
<sequence>MVTIKDVAERAGVNASTVSRALKDSQSISKKTKERVRQAMEELGYVPNVAAKMLASGLTYCVGVVLPPLVSPDRVSEPFFMEILTAIADEAKKHDFTISMAVSESMEDLERQVQLLYRQRRVDGFIVLYSESDDPVRRFLAENQIPFVIVGSPTDSGSETVYIDNDNQLMARTAVEYLHEKGHEKILFVTDDLGSEIFLERYLGYLKGVNKLQLSQFEAQLFDREQAETLHHLIEKIQSESISALIVIGDTLSIRVIQLLSFYGIKVPEDLSLLSFNNSVYSTMLHPYLTTFDINVEHLGRNSVSYLVKKINHEDFLVSSVTVPFHLQERESVTKLIRD</sequence>
<dbReference type="SMART" id="SM00354">
    <property type="entry name" value="HTH_LACI"/>
    <property type="match status" value="1"/>
</dbReference>
<dbReference type="CDD" id="cd01392">
    <property type="entry name" value="HTH_LacI"/>
    <property type="match status" value="1"/>
</dbReference>
<dbReference type="Gene3D" id="1.10.260.40">
    <property type="entry name" value="lambda repressor-like DNA-binding domains"/>
    <property type="match status" value="1"/>
</dbReference>
<evidence type="ECO:0000313" key="6">
    <source>
        <dbReference type="Proteomes" id="UP000522720"/>
    </source>
</evidence>
<organism evidence="5 6">
    <name type="scientific">Streptococcus ovuberis</name>
    <dbReference type="NCBI Taxonomy" id="1936207"/>
    <lineage>
        <taxon>Bacteria</taxon>
        <taxon>Bacillati</taxon>
        <taxon>Bacillota</taxon>
        <taxon>Bacilli</taxon>
        <taxon>Lactobacillales</taxon>
        <taxon>Streptococcaceae</taxon>
        <taxon>Streptococcus</taxon>
    </lineage>
</organism>
<dbReference type="Pfam" id="PF13377">
    <property type="entry name" value="Peripla_BP_3"/>
    <property type="match status" value="1"/>
</dbReference>
<keyword evidence="3" id="KW-0804">Transcription</keyword>
<dbReference type="RefSeq" id="WP_168548751.1">
    <property type="nucleotide sequence ID" value="NZ_JAAXPR010000004.1"/>
</dbReference>
<dbReference type="InterPro" id="IPR010982">
    <property type="entry name" value="Lambda_DNA-bd_dom_sf"/>
</dbReference>
<keyword evidence="6" id="KW-1185">Reference proteome</keyword>
<name>A0A7X6S0A1_9STRE</name>
<evidence type="ECO:0000313" key="5">
    <source>
        <dbReference type="EMBL" id="NKZ19998.1"/>
    </source>
</evidence>
<keyword evidence="1" id="KW-0805">Transcription regulation</keyword>
<keyword evidence="2" id="KW-0238">DNA-binding</keyword>
<dbReference type="SUPFAM" id="SSF53822">
    <property type="entry name" value="Periplasmic binding protein-like I"/>
    <property type="match status" value="1"/>
</dbReference>
<dbReference type="Gene3D" id="3.40.50.2300">
    <property type="match status" value="2"/>
</dbReference>
<gene>
    <name evidence="5" type="ORF">HF992_03905</name>
</gene>
<proteinExistence type="predicted"/>
<evidence type="ECO:0000256" key="2">
    <source>
        <dbReference type="ARBA" id="ARBA00023125"/>
    </source>
</evidence>
<dbReference type="InterPro" id="IPR028082">
    <property type="entry name" value="Peripla_BP_I"/>
</dbReference>
<reference evidence="5 6" key="1">
    <citation type="submission" date="2020-04" db="EMBL/GenBank/DDBJ databases">
        <title>MicrobeNet Type strains.</title>
        <authorList>
            <person name="Nicholson A.C."/>
        </authorList>
    </citation>
    <scope>NUCLEOTIDE SEQUENCE [LARGE SCALE GENOMIC DNA]</scope>
    <source>
        <strain evidence="5 6">CCUG 69612</strain>
    </source>
</reference>
<dbReference type="Proteomes" id="UP000522720">
    <property type="component" value="Unassembled WGS sequence"/>
</dbReference>
<evidence type="ECO:0000259" key="4">
    <source>
        <dbReference type="PROSITE" id="PS50932"/>
    </source>
</evidence>
<dbReference type="PROSITE" id="PS50932">
    <property type="entry name" value="HTH_LACI_2"/>
    <property type="match status" value="1"/>
</dbReference>
<dbReference type="AlphaFoldDB" id="A0A7X6S0A1"/>
<protein>
    <submittedName>
        <fullName evidence="5">LacI family transcriptional regulator</fullName>
    </submittedName>
</protein>
<dbReference type="InterPro" id="IPR000843">
    <property type="entry name" value="HTH_LacI"/>
</dbReference>
<dbReference type="GO" id="GO:0003700">
    <property type="term" value="F:DNA-binding transcription factor activity"/>
    <property type="evidence" value="ECO:0007669"/>
    <property type="project" value="TreeGrafter"/>
</dbReference>
<dbReference type="EMBL" id="JAAXPR010000004">
    <property type="protein sequence ID" value="NKZ19998.1"/>
    <property type="molecule type" value="Genomic_DNA"/>
</dbReference>
<evidence type="ECO:0000256" key="3">
    <source>
        <dbReference type="ARBA" id="ARBA00023163"/>
    </source>
</evidence>